<feature type="domain" description="GLAA-B beta-barrel" evidence="7">
    <location>
        <begin position="132"/>
        <end position="215"/>
    </location>
</feature>
<comment type="caution">
    <text evidence="9">The sequence shown here is derived from an EMBL/GenBank/DDBJ whole genome shotgun (WGS) entry which is preliminary data.</text>
</comment>
<reference evidence="9 10" key="1">
    <citation type="submission" date="2017-08" db="EMBL/GenBank/DDBJ databases">
        <title>Substantial Increase in Enzyme Production by Combined Drug-Resistance Mutations in Paenibacillus agaridevorans.</title>
        <authorList>
            <person name="Tanaka Y."/>
            <person name="Funane K."/>
            <person name="Hosaka T."/>
            <person name="Shiwa Y."/>
            <person name="Fujita N."/>
            <person name="Miyazaki T."/>
            <person name="Yoshikawa H."/>
            <person name="Murakami K."/>
            <person name="Kasahara K."/>
            <person name="Inaoka T."/>
            <person name="Hiraga Y."/>
            <person name="Ochi K."/>
        </authorList>
    </citation>
    <scope>NUCLEOTIDE SEQUENCE [LARGE SCALE GENOMIC DNA]</scope>
    <source>
        <strain evidence="9 10">T-3040</strain>
    </source>
</reference>
<comment type="catalytic activity">
    <reaction evidence="1">
        <text>Hydrolysis of terminal, non-reducing alpha-D-galactose residues in alpha-D-galactosides, including galactose oligosaccharides, galactomannans and galactolipids.</text>
        <dbReference type="EC" id="3.2.1.22"/>
    </reaction>
</comment>
<dbReference type="InterPro" id="IPR056441">
    <property type="entry name" value="Beta-barrel_GLAA-B_II"/>
</dbReference>
<dbReference type="RefSeq" id="WP_108994980.1">
    <property type="nucleotide sequence ID" value="NZ_BDQX01000325.1"/>
</dbReference>
<evidence type="ECO:0000256" key="5">
    <source>
        <dbReference type="ARBA" id="ARBA00022801"/>
    </source>
</evidence>
<dbReference type="Proteomes" id="UP000245202">
    <property type="component" value="Unassembled WGS sequence"/>
</dbReference>
<dbReference type="Pfam" id="PF23764">
    <property type="entry name" value="Beta-barrel_GLAA-B_II"/>
    <property type="match status" value="1"/>
</dbReference>
<keyword evidence="6" id="KW-0326">Glycosidase</keyword>
<dbReference type="AlphaFoldDB" id="A0A2R5EXV2"/>
<dbReference type="SUPFAM" id="SSF51126">
    <property type="entry name" value="Pectin lyase-like"/>
    <property type="match status" value="1"/>
</dbReference>
<dbReference type="Gene3D" id="2.160.20.10">
    <property type="entry name" value="Single-stranded right-handed beta-helix, Pectin lyase-like"/>
    <property type="match status" value="2"/>
</dbReference>
<evidence type="ECO:0000256" key="4">
    <source>
        <dbReference type="ARBA" id="ARBA00022737"/>
    </source>
</evidence>
<accession>A0A2R5EXV2</accession>
<sequence>MNVTQTVIRLNDYGIKPDSGEDATTAMRKAIEDAARIAGPVVLTCDPGRYDLYPEHAAKKPYYISNTASEAENSDVTKTIGIHLQGMKNVTLDGKGSLFVFHGKQTMIVVDGCEEVSIRNLRLDYERPTVTEMTVERIGDHFLDIVVHRDSRYEVENGSLIWQGEGWRFRDGPMQEYDPLTNTTWRIDNFVIAAKRVEEREPGRLRLYFAEGHLPSTAVGRVFQSRDGIRDQVGALVIRSRKVEWSDVGVHFMHGLGLVCQFSEDVFFERLEIAPRQETGRTVAAFADCIHVSGCRGLIRVANSRFVGAHDDVINVHGTYLRVVGQPSPDEVLLRFMHPQTYGFPAFSAGDGIEFVRSESLASYADAVVAEAELVDPRIMRIKLDRSVPEQLRIGDVIENVSWTPEVEIVGNRMARIPTRGVLLTTRRQSLIEGNLFERITMCAVHVACDAGSWYESGIVKDLTVRGNTFIECGHADAAVISVSPENTTTEEGRYVHSRIAIEDNRFDMRDAPLLDASGTEHLIFANNLITGAGKCRESGTAIRLVACDNVSIMNNRYS</sequence>
<organism evidence="9 10">
    <name type="scientific">Paenibacillus agaridevorans</name>
    <dbReference type="NCBI Taxonomy" id="171404"/>
    <lineage>
        <taxon>Bacteria</taxon>
        <taxon>Bacillati</taxon>
        <taxon>Bacillota</taxon>
        <taxon>Bacilli</taxon>
        <taxon>Bacillales</taxon>
        <taxon>Paenibacillaceae</taxon>
        <taxon>Paenibacillus</taxon>
    </lineage>
</organism>
<proteinExistence type="predicted"/>
<protein>
    <submittedName>
        <fullName evidence="9">Alpha-galactosidase</fullName>
    </submittedName>
</protein>
<dbReference type="EMBL" id="BDQX01000325">
    <property type="protein sequence ID" value="GBG10489.1"/>
    <property type="molecule type" value="Genomic_DNA"/>
</dbReference>
<evidence type="ECO:0000313" key="10">
    <source>
        <dbReference type="Proteomes" id="UP000245202"/>
    </source>
</evidence>
<dbReference type="Pfam" id="PF23763">
    <property type="entry name" value="Beta-barrel_GLAA-B_I"/>
    <property type="match status" value="1"/>
</dbReference>
<keyword evidence="3" id="KW-0732">Signal</keyword>
<evidence type="ECO:0000256" key="3">
    <source>
        <dbReference type="ARBA" id="ARBA00022729"/>
    </source>
</evidence>
<evidence type="ECO:0000256" key="1">
    <source>
        <dbReference type="ARBA" id="ARBA00001255"/>
    </source>
</evidence>
<dbReference type="InterPro" id="IPR011050">
    <property type="entry name" value="Pectin_lyase_fold/virulence"/>
</dbReference>
<gene>
    <name evidence="9" type="ORF">PAT3040_05224</name>
</gene>
<dbReference type="GO" id="GO:0004557">
    <property type="term" value="F:alpha-galactosidase activity"/>
    <property type="evidence" value="ECO:0007669"/>
    <property type="project" value="UniProtKB-EC"/>
</dbReference>
<evidence type="ECO:0000256" key="2">
    <source>
        <dbReference type="ARBA" id="ARBA00001271"/>
    </source>
</evidence>
<comment type="catalytic activity">
    <reaction evidence="2">
        <text>Hydrolysis of terminal, non-reducing branched (1-&gt;3)-alpha-D-galactosidic residues, producing free D-galactose.</text>
        <dbReference type="EC" id="3.2.1.n1"/>
    </reaction>
</comment>
<feature type="domain" description="GLAA-B beta-barrel" evidence="8">
    <location>
        <begin position="331"/>
        <end position="398"/>
    </location>
</feature>
<evidence type="ECO:0000259" key="8">
    <source>
        <dbReference type="Pfam" id="PF23764"/>
    </source>
</evidence>
<dbReference type="InterPro" id="IPR057275">
    <property type="entry name" value="Beta-barrel_GLAA-B_I"/>
</dbReference>
<name>A0A2R5EXV2_9BACL</name>
<keyword evidence="5" id="KW-0378">Hydrolase</keyword>
<evidence type="ECO:0000256" key="6">
    <source>
        <dbReference type="ARBA" id="ARBA00023295"/>
    </source>
</evidence>
<keyword evidence="10" id="KW-1185">Reference proteome</keyword>
<evidence type="ECO:0000259" key="7">
    <source>
        <dbReference type="Pfam" id="PF23763"/>
    </source>
</evidence>
<evidence type="ECO:0000313" key="9">
    <source>
        <dbReference type="EMBL" id="GBG10489.1"/>
    </source>
</evidence>
<keyword evidence="4" id="KW-0677">Repeat</keyword>
<dbReference type="InterPro" id="IPR012334">
    <property type="entry name" value="Pectin_lyas_fold"/>
</dbReference>